<dbReference type="Proteomes" id="UP001328107">
    <property type="component" value="Unassembled WGS sequence"/>
</dbReference>
<organism evidence="1 2">
    <name type="scientific">Pristionchus mayeri</name>
    <dbReference type="NCBI Taxonomy" id="1317129"/>
    <lineage>
        <taxon>Eukaryota</taxon>
        <taxon>Metazoa</taxon>
        <taxon>Ecdysozoa</taxon>
        <taxon>Nematoda</taxon>
        <taxon>Chromadorea</taxon>
        <taxon>Rhabditida</taxon>
        <taxon>Rhabditina</taxon>
        <taxon>Diplogasteromorpha</taxon>
        <taxon>Diplogasteroidea</taxon>
        <taxon>Neodiplogasteridae</taxon>
        <taxon>Pristionchus</taxon>
    </lineage>
</organism>
<feature type="non-terminal residue" evidence="1">
    <location>
        <position position="326"/>
    </location>
</feature>
<comment type="caution">
    <text evidence="1">The sequence shown here is derived from an EMBL/GenBank/DDBJ whole genome shotgun (WGS) entry which is preliminary data.</text>
</comment>
<sequence>HNLQCNCCSELSIRSLMYGVIQCIQLTLLHLVGKKNQMNLSEGISVPEETTTEEIPPSTLQLPAKTIEDQADRTHSSTGCNEGNDYSMYDMDRVSTIPKFDASFHSKTKEEQFEGSKSFIDDSQNSGVDFKGDEINDEMGDYDLMEPKDDPTGFSTLGDIKIEPKEEEFKEESTLNFDLDFVNDFNEEPMMDENVDNGIGGLYSMADDPIENEGGEQETFDDVLDMPKDSSKTVQVGKRRRSSRVANRSINYNESTRDSEMGGEPTVKRSKIESVERKENKCRNDNQKTDLDCFECEYRSRSVHAWEIHLRVKHSTTPTLAGCILR</sequence>
<gene>
    <name evidence="1" type="ORF">PMAYCL1PPCAC_13940</name>
</gene>
<accession>A0AAN5CF68</accession>
<feature type="non-terminal residue" evidence="1">
    <location>
        <position position="1"/>
    </location>
</feature>
<protein>
    <submittedName>
        <fullName evidence="1">Uncharacterized protein</fullName>
    </submittedName>
</protein>
<proteinExistence type="predicted"/>
<keyword evidence="2" id="KW-1185">Reference proteome</keyword>
<evidence type="ECO:0000313" key="2">
    <source>
        <dbReference type="Proteomes" id="UP001328107"/>
    </source>
</evidence>
<reference evidence="2" key="1">
    <citation type="submission" date="2022-10" db="EMBL/GenBank/DDBJ databases">
        <title>Genome assembly of Pristionchus species.</title>
        <authorList>
            <person name="Yoshida K."/>
            <person name="Sommer R.J."/>
        </authorList>
    </citation>
    <scope>NUCLEOTIDE SEQUENCE [LARGE SCALE GENOMIC DNA]</scope>
    <source>
        <strain evidence="2">RS5460</strain>
    </source>
</reference>
<evidence type="ECO:0000313" key="1">
    <source>
        <dbReference type="EMBL" id="GMR43745.1"/>
    </source>
</evidence>
<dbReference type="AlphaFoldDB" id="A0AAN5CF68"/>
<dbReference type="EMBL" id="BTRK01000003">
    <property type="protein sequence ID" value="GMR43745.1"/>
    <property type="molecule type" value="Genomic_DNA"/>
</dbReference>
<name>A0AAN5CF68_9BILA</name>